<feature type="active site" evidence="8">
    <location>
        <position position="285"/>
    </location>
</feature>
<evidence type="ECO:0000256" key="6">
    <source>
        <dbReference type="ARBA" id="ARBA00067536"/>
    </source>
</evidence>
<dbReference type="InterPro" id="IPR001969">
    <property type="entry name" value="Aspartic_peptidase_AS"/>
</dbReference>
<evidence type="ECO:0000259" key="10">
    <source>
        <dbReference type="PROSITE" id="PS51767"/>
    </source>
</evidence>
<dbReference type="PANTHER" id="PTHR47966:SF65">
    <property type="entry name" value="ASPARTIC-TYPE ENDOPEPTIDASE"/>
    <property type="match status" value="1"/>
</dbReference>
<keyword evidence="5 9" id="KW-0378">Hydrolase</keyword>
<evidence type="ECO:0000256" key="4">
    <source>
        <dbReference type="ARBA" id="ARBA00022750"/>
    </source>
</evidence>
<dbReference type="PANTHER" id="PTHR47966">
    <property type="entry name" value="BETA-SITE APP-CLEAVING ENZYME, ISOFORM A-RELATED"/>
    <property type="match status" value="1"/>
</dbReference>
<keyword evidence="4 9" id="KW-0064">Aspartyl protease</keyword>
<dbReference type="InterPro" id="IPR001461">
    <property type="entry name" value="Aspartic_peptidase_A1"/>
</dbReference>
<dbReference type="Proteomes" id="UP000033647">
    <property type="component" value="Unassembled WGS sequence"/>
</dbReference>
<dbReference type="EMBL" id="LAFY01000277">
    <property type="protein sequence ID" value="KJY01635.1"/>
    <property type="molecule type" value="Genomic_DNA"/>
</dbReference>
<gene>
    <name evidence="11" type="ORF">TI39_contig285g00040</name>
</gene>
<dbReference type="PRINTS" id="PR00792">
    <property type="entry name" value="PEPSIN"/>
</dbReference>
<evidence type="ECO:0000256" key="7">
    <source>
        <dbReference type="ARBA" id="ARBA00068059"/>
    </source>
</evidence>
<dbReference type="CDD" id="cd05474">
    <property type="entry name" value="SAP_like"/>
    <property type="match status" value="1"/>
</dbReference>
<dbReference type="GO" id="GO:0004190">
    <property type="term" value="F:aspartic-type endopeptidase activity"/>
    <property type="evidence" value="ECO:0007669"/>
    <property type="project" value="UniProtKB-KW"/>
</dbReference>
<feature type="domain" description="Peptidase A1" evidence="10">
    <location>
        <begin position="74"/>
        <end position="394"/>
    </location>
</feature>
<proteinExistence type="inferred from homology"/>
<dbReference type="InterPro" id="IPR033121">
    <property type="entry name" value="PEPTIDASE_A1"/>
</dbReference>
<dbReference type="OrthoDB" id="771136at2759"/>
<comment type="caution">
    <text evidence="11">The sequence shown here is derived from an EMBL/GenBank/DDBJ whole genome shotgun (WGS) entry which is preliminary data.</text>
</comment>
<feature type="active site" evidence="8">
    <location>
        <position position="92"/>
    </location>
</feature>
<comment type="similarity">
    <text evidence="1 9">Belongs to the peptidase A1 family.</text>
</comment>
<dbReference type="PROSITE" id="PS00141">
    <property type="entry name" value="ASP_PROTEASE"/>
    <property type="match status" value="1"/>
</dbReference>
<protein>
    <recommendedName>
        <fullName evidence="7">Probable aspartic-type endopeptidase OPSB</fullName>
    </recommendedName>
    <alternativeName>
        <fullName evidence="6">Probable aspartic-type endopeptidase opsB</fullName>
    </alternativeName>
</protein>
<dbReference type="InterPro" id="IPR021109">
    <property type="entry name" value="Peptidase_aspartic_dom_sf"/>
</dbReference>
<organism evidence="11 12">
    <name type="scientific">Zymoseptoria brevis</name>
    <dbReference type="NCBI Taxonomy" id="1047168"/>
    <lineage>
        <taxon>Eukaryota</taxon>
        <taxon>Fungi</taxon>
        <taxon>Dikarya</taxon>
        <taxon>Ascomycota</taxon>
        <taxon>Pezizomycotina</taxon>
        <taxon>Dothideomycetes</taxon>
        <taxon>Dothideomycetidae</taxon>
        <taxon>Mycosphaerellales</taxon>
        <taxon>Mycosphaerellaceae</taxon>
        <taxon>Zymoseptoria</taxon>
    </lineage>
</organism>
<keyword evidence="3" id="KW-0732">Signal</keyword>
<dbReference type="Gene3D" id="2.40.70.10">
    <property type="entry name" value="Acid Proteases"/>
    <property type="match status" value="2"/>
</dbReference>
<dbReference type="InterPro" id="IPR033876">
    <property type="entry name" value="SAP-like"/>
</dbReference>
<dbReference type="PROSITE" id="PS51767">
    <property type="entry name" value="PEPTIDASE_A1"/>
    <property type="match status" value="1"/>
</dbReference>
<accession>A0A0F4GW26</accession>
<dbReference type="GO" id="GO:0006508">
    <property type="term" value="P:proteolysis"/>
    <property type="evidence" value="ECO:0007669"/>
    <property type="project" value="UniProtKB-KW"/>
</dbReference>
<dbReference type="SUPFAM" id="SSF50630">
    <property type="entry name" value="Acid proteases"/>
    <property type="match status" value="1"/>
</dbReference>
<evidence type="ECO:0000313" key="12">
    <source>
        <dbReference type="Proteomes" id="UP000033647"/>
    </source>
</evidence>
<reference evidence="11 12" key="1">
    <citation type="submission" date="2015-03" db="EMBL/GenBank/DDBJ databases">
        <title>RNA-seq based gene annotation and comparative genomics of four Zymoseptoria species reveal species-specific pathogenicity related genes and transposable element activity.</title>
        <authorList>
            <person name="Grandaubert J."/>
            <person name="Bhattacharyya A."/>
            <person name="Stukenbrock E.H."/>
        </authorList>
    </citation>
    <scope>NUCLEOTIDE SEQUENCE [LARGE SCALE GENOMIC DNA]</scope>
    <source>
        <strain evidence="11 12">Zb18110</strain>
    </source>
</reference>
<evidence type="ECO:0000256" key="3">
    <source>
        <dbReference type="ARBA" id="ARBA00022729"/>
    </source>
</evidence>
<keyword evidence="12" id="KW-1185">Reference proteome</keyword>
<evidence type="ECO:0000256" key="2">
    <source>
        <dbReference type="ARBA" id="ARBA00022670"/>
    </source>
</evidence>
<sequence length="472" mass="50292">MRTFTAIATSACILTSATTNALTLLKREDGQQARVVEHAIQRKHVANPIQRHLNRMRRRDNTVSVTLDNEATLYYMNASIGTPGQNFQLHIDTGSSDLWVNVPNSQLCERYDCGQSGTYDTRDSSTYQYLNSEFNISYADGSGSSGDYVLDKVAFGDVTLDSQQFGVGYQSSSEESILGIGYTLNEVAVQYANGGTYPNLPVNLMLNGYISTNAYSLWLNDLDASTGSILFGGVNTDKYMGELQTLPIIKTFGYYAEFVIALTAIGGNGTDGSIANNINLGALLDSGSSLTYLPNDITQTIYDQVGASYDADQQVAIVDCDVANSDATLDFTFSSPTIRVPMNELVILAGYRGRQPICIFGIAPTGGSTPVLGDTFLRSAYVVYDLTGNTISLAQTRFNSTTDSILEITNSTGVPGATEVQNAVTSVAVATGGARIQGFTTTLTAAAAEPTMAPGWNMAMLGAAGAGLMFAL</sequence>
<keyword evidence="2 9" id="KW-0645">Protease</keyword>
<evidence type="ECO:0000256" key="9">
    <source>
        <dbReference type="RuleBase" id="RU000454"/>
    </source>
</evidence>
<evidence type="ECO:0000313" key="11">
    <source>
        <dbReference type="EMBL" id="KJY01635.1"/>
    </source>
</evidence>
<evidence type="ECO:0000256" key="8">
    <source>
        <dbReference type="PIRSR" id="PIRSR601461-1"/>
    </source>
</evidence>
<dbReference type="Pfam" id="PF00026">
    <property type="entry name" value="Asp"/>
    <property type="match status" value="1"/>
</dbReference>
<dbReference type="FunFam" id="2.40.70.10:FF:000011">
    <property type="entry name" value="Aspartic protease"/>
    <property type="match status" value="1"/>
</dbReference>
<dbReference type="STRING" id="1047168.A0A0F4GW26"/>
<dbReference type="AlphaFoldDB" id="A0A0F4GW26"/>
<evidence type="ECO:0000256" key="1">
    <source>
        <dbReference type="ARBA" id="ARBA00007447"/>
    </source>
</evidence>
<name>A0A0F4GW26_9PEZI</name>
<evidence type="ECO:0000256" key="5">
    <source>
        <dbReference type="ARBA" id="ARBA00022801"/>
    </source>
</evidence>